<accession>A0ACB9I3F1</accession>
<name>A0ACB9I3F1_9ASTR</name>
<proteinExistence type="predicted"/>
<organism evidence="1 2">
    <name type="scientific">Smallanthus sonchifolius</name>
    <dbReference type="NCBI Taxonomy" id="185202"/>
    <lineage>
        <taxon>Eukaryota</taxon>
        <taxon>Viridiplantae</taxon>
        <taxon>Streptophyta</taxon>
        <taxon>Embryophyta</taxon>
        <taxon>Tracheophyta</taxon>
        <taxon>Spermatophyta</taxon>
        <taxon>Magnoliopsida</taxon>
        <taxon>eudicotyledons</taxon>
        <taxon>Gunneridae</taxon>
        <taxon>Pentapetalae</taxon>
        <taxon>asterids</taxon>
        <taxon>campanulids</taxon>
        <taxon>Asterales</taxon>
        <taxon>Asteraceae</taxon>
        <taxon>Asteroideae</taxon>
        <taxon>Heliantheae alliance</taxon>
        <taxon>Millerieae</taxon>
        <taxon>Smallanthus</taxon>
    </lineage>
</organism>
<evidence type="ECO:0000313" key="1">
    <source>
        <dbReference type="EMBL" id="KAI3802597.1"/>
    </source>
</evidence>
<gene>
    <name evidence="1" type="ORF">L1987_30736</name>
</gene>
<dbReference type="Proteomes" id="UP001056120">
    <property type="component" value="Linkage Group LG10"/>
</dbReference>
<evidence type="ECO:0000313" key="2">
    <source>
        <dbReference type="Proteomes" id="UP001056120"/>
    </source>
</evidence>
<dbReference type="EMBL" id="CM042027">
    <property type="protein sequence ID" value="KAI3802597.1"/>
    <property type="molecule type" value="Genomic_DNA"/>
</dbReference>
<comment type="caution">
    <text evidence="1">The sequence shown here is derived from an EMBL/GenBank/DDBJ whole genome shotgun (WGS) entry which is preliminary data.</text>
</comment>
<keyword evidence="2" id="KW-1185">Reference proteome</keyword>
<reference evidence="1 2" key="2">
    <citation type="journal article" date="2022" name="Mol. Ecol. Resour.">
        <title>The genomes of chicory, endive, great burdock and yacon provide insights into Asteraceae paleo-polyploidization history and plant inulin production.</title>
        <authorList>
            <person name="Fan W."/>
            <person name="Wang S."/>
            <person name="Wang H."/>
            <person name="Wang A."/>
            <person name="Jiang F."/>
            <person name="Liu H."/>
            <person name="Zhao H."/>
            <person name="Xu D."/>
            <person name="Zhang Y."/>
        </authorList>
    </citation>
    <scope>NUCLEOTIDE SEQUENCE [LARGE SCALE GENOMIC DNA]</scope>
    <source>
        <strain evidence="2">cv. Yunnan</strain>
        <tissue evidence="1">Leaves</tissue>
    </source>
</reference>
<reference evidence="2" key="1">
    <citation type="journal article" date="2022" name="Mol. Ecol. Resour.">
        <title>The genomes of chicory, endive, great burdock and yacon provide insights into Asteraceae palaeo-polyploidization history and plant inulin production.</title>
        <authorList>
            <person name="Fan W."/>
            <person name="Wang S."/>
            <person name="Wang H."/>
            <person name="Wang A."/>
            <person name="Jiang F."/>
            <person name="Liu H."/>
            <person name="Zhao H."/>
            <person name="Xu D."/>
            <person name="Zhang Y."/>
        </authorList>
    </citation>
    <scope>NUCLEOTIDE SEQUENCE [LARGE SCALE GENOMIC DNA]</scope>
    <source>
        <strain evidence="2">cv. Yunnan</strain>
    </source>
</reference>
<protein>
    <submittedName>
        <fullName evidence="1">Uncharacterized protein</fullName>
    </submittedName>
</protein>
<sequence>MATMKFALISFTIFVLLEAYNARHLHGVIIKGIVDGLPSFHATVIQMVTGEENLRLPQSPPVSSSCDKTIYGRVNLPLPPPKVGPSKRQATYGRVNPSPPPPYVAPSKGHETYGRVNPSPPPPPPPYVAPSKGHETYGRGTPSPPPPYSAPSGRPTNYGEAIDGRRNLSPPQAPALTASLSSYVTRIF</sequence>